<evidence type="ECO:0000313" key="3">
    <source>
        <dbReference type="Proteomes" id="UP000054858"/>
    </source>
</evidence>
<dbReference type="EMBL" id="LNYP01000001">
    <property type="protein sequence ID" value="KTD44766.1"/>
    <property type="molecule type" value="Genomic_DNA"/>
</dbReference>
<dbReference type="AlphaFoldDB" id="A0A0W0XJP8"/>
<gene>
    <name evidence="2" type="ORF">Loak_0015</name>
</gene>
<feature type="coiled-coil region" evidence="1">
    <location>
        <begin position="386"/>
        <end position="487"/>
    </location>
</feature>
<evidence type="ECO:0000256" key="1">
    <source>
        <dbReference type="SAM" id="Coils"/>
    </source>
</evidence>
<organism evidence="2 3">
    <name type="scientific">Legionella oakridgensis</name>
    <dbReference type="NCBI Taxonomy" id="29423"/>
    <lineage>
        <taxon>Bacteria</taxon>
        <taxon>Pseudomonadati</taxon>
        <taxon>Pseudomonadota</taxon>
        <taxon>Gammaproteobacteria</taxon>
        <taxon>Legionellales</taxon>
        <taxon>Legionellaceae</taxon>
        <taxon>Legionella</taxon>
    </lineage>
</organism>
<proteinExistence type="predicted"/>
<keyword evidence="1" id="KW-0175">Coiled coil</keyword>
<reference evidence="2 3" key="1">
    <citation type="submission" date="2015-11" db="EMBL/GenBank/DDBJ databases">
        <title>Genomic analysis of 38 Legionella species identifies large and diverse effector repertoires.</title>
        <authorList>
            <person name="Burstein D."/>
            <person name="Amaro F."/>
            <person name="Zusman T."/>
            <person name="Lifshitz Z."/>
            <person name="Cohen O."/>
            <person name="Gilbert J.A."/>
            <person name="Pupko T."/>
            <person name="Shuman H.A."/>
            <person name="Segal G."/>
        </authorList>
    </citation>
    <scope>NUCLEOTIDE SEQUENCE [LARGE SCALE GENOMIC DNA]</scope>
    <source>
        <strain evidence="2 3">Oak Ridge-10</strain>
    </source>
</reference>
<evidence type="ECO:0000313" key="2">
    <source>
        <dbReference type="EMBL" id="KTD44766.1"/>
    </source>
</evidence>
<dbReference type="PATRIC" id="fig|29423.5.peg.15"/>
<dbReference type="Proteomes" id="UP000054858">
    <property type="component" value="Unassembled WGS sequence"/>
</dbReference>
<name>A0A0W0XJP8_9GAMM</name>
<accession>A0A0W0XJP8</accession>
<protein>
    <submittedName>
        <fullName evidence="2">Uncharacterized protein</fullName>
    </submittedName>
</protein>
<sequence>MPTLSAIKAAVQECLKERTWLASAADGVDEAQATADTAKRIVCQLANRWQREAPKQDSHIQFATFLQNTMAGIADKPDKHKKARISRYRKLQRELQTLSSADSPDEAQMALIRLRMEIILEQGVSGRKSWFEAELTRLIFDRLELLLNKATVPPPAWAIFLFEMPANDIAALISHVYYEMSLQKWRPYDAPQESSIYQWMYEEARIINSLSFSVAEKERLFAIGNSLFDPILLSIATNPRFCRNNGGQWRLLDAETLEGMQATDEDYRTLIATIDGSGPTGIGYIMTALPAEESEVTQTLDIILGAWRARFPMAKFTAEEEDYDKQVVLYLHERWLDNIDRFLEKCIWQALPEEVRKIPKWEGQLEEKEEHLGEYPDDVAELPQQISALDEQRNALIVQREQLNTERVEAEEGEDEERLEEIDAQLEDLGEQLTTLEQERDSLTETAESYATLRAEIEELQAQLDAARTLRDELDVEELKAKALEQAQVGIVIAATEHHARWSALLNYNSDELNQVLTEEQLTALVHHATDAFIARGYTRLTEEEPGILSQHLAARRELQNEKRSNAEGNLRTQAMADGELRWLAANEVRDPLVRQLYIDVSASTDGSYFRDILIGACLWAMEMPEEAGVSFALPESIRDFVASQLTEDPFYPDKVKQRLKEFKAGRLELPPEQMVVLASYGLQPIPPMPAPDLSYASASASRFGFLAHGGSGILAAASMDETATYGATSSIGGSGPP</sequence>
<dbReference type="RefSeq" id="WP_025385085.1">
    <property type="nucleotide sequence ID" value="NZ_LCUA01000031.1"/>
</dbReference>
<comment type="caution">
    <text evidence="2">The sequence shown here is derived from an EMBL/GenBank/DDBJ whole genome shotgun (WGS) entry which is preliminary data.</text>
</comment>